<reference evidence="1" key="1">
    <citation type="journal article" date="2014" name="Int. J. Syst. Evol. Microbiol.">
        <title>Complete genome sequence of Corynebacterium casei LMG S-19264T (=DSM 44701T), isolated from a smear-ripened cheese.</title>
        <authorList>
            <consortium name="US DOE Joint Genome Institute (JGI-PGF)"/>
            <person name="Walter F."/>
            <person name="Albersmeier A."/>
            <person name="Kalinowski J."/>
            <person name="Ruckert C."/>
        </authorList>
    </citation>
    <scope>NUCLEOTIDE SEQUENCE</scope>
    <source>
        <strain evidence="1">KCTC 42590</strain>
    </source>
</reference>
<dbReference type="AlphaFoldDB" id="A0A919APN1"/>
<accession>A0A919APN1</accession>
<dbReference type="EMBL" id="BNCI01000001">
    <property type="protein sequence ID" value="GHF18151.1"/>
    <property type="molecule type" value="Genomic_DNA"/>
</dbReference>
<organism evidence="1 2">
    <name type="scientific">Kordiimonas sediminis</name>
    <dbReference type="NCBI Taxonomy" id="1735581"/>
    <lineage>
        <taxon>Bacteria</taxon>
        <taxon>Pseudomonadati</taxon>
        <taxon>Pseudomonadota</taxon>
        <taxon>Alphaproteobacteria</taxon>
        <taxon>Kordiimonadales</taxon>
        <taxon>Kordiimonadaceae</taxon>
        <taxon>Kordiimonas</taxon>
    </lineage>
</organism>
<protein>
    <submittedName>
        <fullName evidence="1">Uncharacterized protein</fullName>
    </submittedName>
</protein>
<reference evidence="1" key="2">
    <citation type="submission" date="2020-09" db="EMBL/GenBank/DDBJ databases">
        <authorList>
            <person name="Sun Q."/>
            <person name="Kim S."/>
        </authorList>
    </citation>
    <scope>NUCLEOTIDE SEQUENCE</scope>
    <source>
        <strain evidence="1">KCTC 42590</strain>
    </source>
</reference>
<keyword evidence="2" id="KW-1185">Reference proteome</keyword>
<dbReference type="Proteomes" id="UP000630923">
    <property type="component" value="Unassembled WGS sequence"/>
</dbReference>
<name>A0A919APN1_9PROT</name>
<gene>
    <name evidence="1" type="ORF">GCM10017044_10830</name>
</gene>
<evidence type="ECO:0000313" key="2">
    <source>
        <dbReference type="Proteomes" id="UP000630923"/>
    </source>
</evidence>
<evidence type="ECO:0000313" key="1">
    <source>
        <dbReference type="EMBL" id="GHF18151.1"/>
    </source>
</evidence>
<sequence length="126" mass="14441">MEEYPSVPASKCRPALVRQTAVSEEGGKPEIEIVYGTSKLLKDQYPFDLFVEHVRDMNEAGLWQATRFVLGKKAWLPWSEDFFVPGVGCPTPVIGRLPATYLKKLEIIMRFRDRLQIDDQLSLDVR</sequence>
<proteinExistence type="predicted"/>
<comment type="caution">
    <text evidence="1">The sequence shown here is derived from an EMBL/GenBank/DDBJ whole genome shotgun (WGS) entry which is preliminary data.</text>
</comment>